<feature type="compositionally biased region" description="Basic and acidic residues" evidence="1">
    <location>
        <begin position="47"/>
        <end position="70"/>
    </location>
</feature>
<feature type="compositionally biased region" description="Polar residues" evidence="1">
    <location>
        <begin position="182"/>
        <end position="192"/>
    </location>
</feature>
<evidence type="ECO:0000313" key="3">
    <source>
        <dbReference type="Proteomes" id="UP000000763"/>
    </source>
</evidence>
<feature type="region of interest" description="Disordered" evidence="1">
    <location>
        <begin position="157"/>
        <end position="192"/>
    </location>
</feature>
<dbReference type="AlphaFoldDB" id="Q6H7B8"/>
<feature type="region of interest" description="Disordered" evidence="1">
    <location>
        <begin position="1"/>
        <end position="74"/>
    </location>
</feature>
<sequence length="285" mass="30897">MAAGPCRAAAGLGAASTRVQEGYRAATQAGVEEEKRGGRTGATASGDHWEERPTARRDRLGLGPGKRKETAPGGPLRLRALADFPARATARKVVAARRQEQRKSGERLGFYRWRRGGLVGGTDLDGQGSSAVACGQGGGGELGSHGRQRGGRWCLSGKKQKGEGGKGALPMPFWEKGGGRESSASGSWTHTTWSGRACGNRARAASGRTRRRLSAATDRAWVGVWTRISKSILGFGRIERSQGREQYSETSQREMDNLEKESVTWEFEFDYLMRYAGEDFEEKSE</sequence>
<proteinExistence type="predicted"/>
<accession>Q6H7B8</accession>
<evidence type="ECO:0000256" key="1">
    <source>
        <dbReference type="SAM" id="MobiDB-lite"/>
    </source>
</evidence>
<dbReference type="Proteomes" id="UP000000763">
    <property type="component" value="Chromosome 2"/>
</dbReference>
<evidence type="ECO:0000313" key="2">
    <source>
        <dbReference type="EMBL" id="BAD25381.1"/>
    </source>
</evidence>
<dbReference type="EMBL" id="AP004772">
    <property type="protein sequence ID" value="BAD25381.1"/>
    <property type="molecule type" value="Genomic_DNA"/>
</dbReference>
<name>Q6H7B8_ORYSJ</name>
<gene>
    <name evidence="2" type="primary">P0415B12.17</name>
</gene>
<protein>
    <submittedName>
        <fullName evidence="2">Uncharacterized protein</fullName>
    </submittedName>
</protein>
<reference evidence="3" key="1">
    <citation type="journal article" date="2005" name="Nature">
        <title>The map-based sequence of the rice genome.</title>
        <authorList>
            <consortium name="International rice genome sequencing project (IRGSP)"/>
            <person name="Matsumoto T."/>
            <person name="Wu J."/>
            <person name="Kanamori H."/>
            <person name="Katayose Y."/>
            <person name="Fujisawa M."/>
            <person name="Namiki N."/>
            <person name="Mizuno H."/>
            <person name="Yamamoto K."/>
            <person name="Antonio B.A."/>
            <person name="Baba T."/>
            <person name="Sakata K."/>
            <person name="Nagamura Y."/>
            <person name="Aoki H."/>
            <person name="Arikawa K."/>
            <person name="Arita K."/>
            <person name="Bito T."/>
            <person name="Chiden Y."/>
            <person name="Fujitsuka N."/>
            <person name="Fukunaka R."/>
            <person name="Hamada M."/>
            <person name="Harada C."/>
            <person name="Hayashi A."/>
            <person name="Hijishita S."/>
            <person name="Honda M."/>
            <person name="Hosokawa S."/>
            <person name="Ichikawa Y."/>
            <person name="Idonuma A."/>
            <person name="Iijima M."/>
            <person name="Ikeda M."/>
            <person name="Ikeno M."/>
            <person name="Ito K."/>
            <person name="Ito S."/>
            <person name="Ito T."/>
            <person name="Ito Y."/>
            <person name="Ito Y."/>
            <person name="Iwabuchi A."/>
            <person name="Kamiya K."/>
            <person name="Karasawa W."/>
            <person name="Kurita K."/>
            <person name="Katagiri S."/>
            <person name="Kikuta A."/>
            <person name="Kobayashi H."/>
            <person name="Kobayashi N."/>
            <person name="Machita K."/>
            <person name="Maehara T."/>
            <person name="Masukawa M."/>
            <person name="Mizubayashi T."/>
            <person name="Mukai Y."/>
            <person name="Nagasaki H."/>
            <person name="Nagata Y."/>
            <person name="Naito S."/>
            <person name="Nakashima M."/>
            <person name="Nakama Y."/>
            <person name="Nakamichi Y."/>
            <person name="Nakamura M."/>
            <person name="Meguro A."/>
            <person name="Negishi M."/>
            <person name="Ohta I."/>
            <person name="Ohta T."/>
            <person name="Okamoto M."/>
            <person name="Ono N."/>
            <person name="Saji S."/>
            <person name="Sakaguchi M."/>
            <person name="Sakai K."/>
            <person name="Shibata M."/>
            <person name="Shimokawa T."/>
            <person name="Song J."/>
            <person name="Takazaki Y."/>
            <person name="Terasawa K."/>
            <person name="Tsugane M."/>
            <person name="Tsuji K."/>
            <person name="Ueda S."/>
            <person name="Waki K."/>
            <person name="Yamagata H."/>
            <person name="Yamamoto M."/>
            <person name="Yamamoto S."/>
            <person name="Yamane H."/>
            <person name="Yoshiki S."/>
            <person name="Yoshihara R."/>
            <person name="Yukawa K."/>
            <person name="Zhong H."/>
            <person name="Yano M."/>
            <person name="Yuan Q."/>
            <person name="Ouyang S."/>
            <person name="Liu J."/>
            <person name="Jones K.M."/>
            <person name="Gansberger K."/>
            <person name="Moffat K."/>
            <person name="Hill J."/>
            <person name="Bera J."/>
            <person name="Fadrosh D."/>
            <person name="Jin S."/>
            <person name="Johri S."/>
            <person name="Kim M."/>
            <person name="Overton L."/>
            <person name="Reardon M."/>
            <person name="Tsitrin T."/>
            <person name="Vuong H."/>
            <person name="Weaver B."/>
            <person name="Ciecko A."/>
            <person name="Tallon L."/>
            <person name="Jackson J."/>
            <person name="Pai G."/>
            <person name="Aken S.V."/>
            <person name="Utterback T."/>
            <person name="Reidmuller S."/>
            <person name="Feldblyum T."/>
            <person name="Hsiao J."/>
            <person name="Zismann V."/>
            <person name="Iobst S."/>
            <person name="de Vazeille A.R."/>
            <person name="Buell C.R."/>
            <person name="Ying K."/>
            <person name="Li Y."/>
            <person name="Lu T."/>
            <person name="Huang Y."/>
            <person name="Zhao Q."/>
            <person name="Feng Q."/>
            <person name="Zhang L."/>
            <person name="Zhu J."/>
            <person name="Weng Q."/>
            <person name="Mu J."/>
            <person name="Lu Y."/>
            <person name="Fan D."/>
            <person name="Liu Y."/>
            <person name="Guan J."/>
            <person name="Zhang Y."/>
            <person name="Yu S."/>
            <person name="Liu X."/>
            <person name="Zhang Y."/>
            <person name="Hong G."/>
            <person name="Han B."/>
            <person name="Choisne N."/>
            <person name="Demange N."/>
            <person name="Orjeda G."/>
            <person name="Samain S."/>
            <person name="Cattolico L."/>
            <person name="Pelletier E."/>
            <person name="Couloux A."/>
            <person name="Segurens B."/>
            <person name="Wincker P."/>
            <person name="D'Hont A."/>
            <person name="Scarpelli C."/>
            <person name="Weissenbach J."/>
            <person name="Salanoubat M."/>
            <person name="Quetier F."/>
            <person name="Yu Y."/>
            <person name="Kim H.R."/>
            <person name="Rambo T."/>
            <person name="Currie J."/>
            <person name="Collura K."/>
            <person name="Luo M."/>
            <person name="Yang T."/>
            <person name="Ammiraju J.S.S."/>
            <person name="Engler F."/>
            <person name="Soderlund C."/>
            <person name="Wing R.A."/>
            <person name="Palmer L.E."/>
            <person name="de la Bastide M."/>
            <person name="Spiegel L."/>
            <person name="Nascimento L."/>
            <person name="Zutavern T."/>
            <person name="O'Shaughnessy A."/>
            <person name="Dike S."/>
            <person name="Dedhia N."/>
            <person name="Preston R."/>
            <person name="Balija V."/>
            <person name="McCombie W.R."/>
            <person name="Chow T."/>
            <person name="Chen H."/>
            <person name="Chung M."/>
            <person name="Chen C."/>
            <person name="Shaw J."/>
            <person name="Wu H."/>
            <person name="Hsiao K."/>
            <person name="Chao Y."/>
            <person name="Chu M."/>
            <person name="Cheng C."/>
            <person name="Hour A."/>
            <person name="Lee P."/>
            <person name="Lin S."/>
            <person name="Lin Y."/>
            <person name="Liou J."/>
            <person name="Liu S."/>
            <person name="Hsing Y."/>
            <person name="Raghuvanshi S."/>
            <person name="Mohanty A."/>
            <person name="Bharti A.K."/>
            <person name="Gaur A."/>
            <person name="Gupta V."/>
            <person name="Kumar D."/>
            <person name="Ravi V."/>
            <person name="Vij S."/>
            <person name="Kapur A."/>
            <person name="Khurana P."/>
            <person name="Khurana P."/>
            <person name="Khurana J.P."/>
            <person name="Tyagi A.K."/>
            <person name="Gaikwad K."/>
            <person name="Singh A."/>
            <person name="Dalal V."/>
            <person name="Srivastava S."/>
            <person name="Dixit A."/>
            <person name="Pal A.K."/>
            <person name="Ghazi I.A."/>
            <person name="Yadav M."/>
            <person name="Pandit A."/>
            <person name="Bhargava A."/>
            <person name="Sureshbabu K."/>
            <person name="Batra K."/>
            <person name="Sharma T.R."/>
            <person name="Mohapatra T."/>
            <person name="Singh N.K."/>
            <person name="Messing J."/>
            <person name="Nelson A.B."/>
            <person name="Fuks G."/>
            <person name="Kavchok S."/>
            <person name="Keizer G."/>
            <person name="Linton E."/>
            <person name="Llaca V."/>
            <person name="Song R."/>
            <person name="Tanyolac B."/>
            <person name="Young S."/>
            <person name="Ho-Il K."/>
            <person name="Hahn J.H."/>
            <person name="Sangsakoo G."/>
            <person name="Vanavichit A."/>
            <person name="de Mattos Luiz.A.T."/>
            <person name="Zimmer P.D."/>
            <person name="Malone G."/>
            <person name="Dellagostin O."/>
            <person name="de Oliveira A.C."/>
            <person name="Bevan M."/>
            <person name="Bancroft I."/>
            <person name="Minx P."/>
            <person name="Cordum H."/>
            <person name="Wilson R."/>
            <person name="Cheng Z."/>
            <person name="Jin W."/>
            <person name="Jiang J."/>
            <person name="Leong S.A."/>
            <person name="Iwama H."/>
            <person name="Gojobori T."/>
            <person name="Itoh T."/>
            <person name="Niimura Y."/>
            <person name="Fujii Y."/>
            <person name="Habara T."/>
            <person name="Sakai H."/>
            <person name="Sato Y."/>
            <person name="Wilson G."/>
            <person name="Kumar K."/>
            <person name="McCouch S."/>
            <person name="Juretic N."/>
            <person name="Hoen D."/>
            <person name="Wright S."/>
            <person name="Bruskiewich R."/>
            <person name="Bureau T."/>
            <person name="Miyao A."/>
            <person name="Hirochika H."/>
            <person name="Nishikawa T."/>
            <person name="Kadowaki K."/>
            <person name="Sugiura M."/>
            <person name="Burr B."/>
            <person name="Sasaki T."/>
        </authorList>
    </citation>
    <scope>NUCLEOTIDE SEQUENCE [LARGE SCALE GENOMIC DNA]</scope>
    <source>
        <strain evidence="3">cv. Nipponbare</strain>
    </source>
</reference>
<organism evidence="2 3">
    <name type="scientific">Oryza sativa subsp. japonica</name>
    <name type="common">Rice</name>
    <dbReference type="NCBI Taxonomy" id="39947"/>
    <lineage>
        <taxon>Eukaryota</taxon>
        <taxon>Viridiplantae</taxon>
        <taxon>Streptophyta</taxon>
        <taxon>Embryophyta</taxon>
        <taxon>Tracheophyta</taxon>
        <taxon>Spermatophyta</taxon>
        <taxon>Magnoliopsida</taxon>
        <taxon>Liliopsida</taxon>
        <taxon>Poales</taxon>
        <taxon>Poaceae</taxon>
        <taxon>BOP clade</taxon>
        <taxon>Oryzoideae</taxon>
        <taxon>Oryzeae</taxon>
        <taxon>Oryzinae</taxon>
        <taxon>Oryza</taxon>
        <taxon>Oryza sativa</taxon>
    </lineage>
</organism>
<reference evidence="3" key="2">
    <citation type="journal article" date="2008" name="Nucleic Acids Res.">
        <title>The rice annotation project database (RAP-DB): 2008 update.</title>
        <authorList>
            <consortium name="The rice annotation project (RAP)"/>
        </authorList>
    </citation>
    <scope>GENOME REANNOTATION</scope>
    <source>
        <strain evidence="3">cv. Nipponbare</strain>
    </source>
</reference>